<dbReference type="CDD" id="cd14014">
    <property type="entry name" value="STKc_PknB_like"/>
    <property type="match status" value="1"/>
</dbReference>
<evidence type="ECO:0000256" key="1">
    <source>
        <dbReference type="ARBA" id="ARBA00022679"/>
    </source>
</evidence>
<evidence type="ECO:0000259" key="6">
    <source>
        <dbReference type="PROSITE" id="PS50011"/>
    </source>
</evidence>
<accession>A0ABP4BSJ0</accession>
<organism evidence="7 8">
    <name type="scientific">Nonomuraea longicatena</name>
    <dbReference type="NCBI Taxonomy" id="83682"/>
    <lineage>
        <taxon>Bacteria</taxon>
        <taxon>Bacillati</taxon>
        <taxon>Actinomycetota</taxon>
        <taxon>Actinomycetes</taxon>
        <taxon>Streptosporangiales</taxon>
        <taxon>Streptosporangiaceae</taxon>
        <taxon>Nonomuraea</taxon>
    </lineage>
</organism>
<dbReference type="SUPFAM" id="SSF51004">
    <property type="entry name" value="C-terminal (heme d1) domain of cytochrome cd1-nitrite reductase"/>
    <property type="match status" value="1"/>
</dbReference>
<keyword evidence="3" id="KW-0418">Kinase</keyword>
<dbReference type="InterPro" id="IPR011009">
    <property type="entry name" value="Kinase-like_dom_sf"/>
</dbReference>
<evidence type="ECO:0000313" key="7">
    <source>
        <dbReference type="EMBL" id="GAA0953698.1"/>
    </source>
</evidence>
<protein>
    <recommendedName>
        <fullName evidence="6">Protein kinase domain-containing protein</fullName>
    </recommendedName>
</protein>
<keyword evidence="4" id="KW-0067">ATP-binding</keyword>
<dbReference type="Pfam" id="PF00069">
    <property type="entry name" value="Pkinase"/>
    <property type="match status" value="1"/>
</dbReference>
<sequence length="1112" mass="117555">MNRLIDGDPQRIGRYWLAGRLGSGGQGVVYEGYSEEGRRVAVKVLHGDKAAQLAREVEAARRVAAFCTAALLEADLDGPRPYLVSEYVEGPSLRQAVASGRRFRDGDLHRLAAAIATALTAIHDAGVVHRDLKPDNVLLGPDGPRVIDFGIARTAEMSLTTTGLVTGTPTYMAPEVFTGQRAGAPADVFAWGGVLLYAATGADPFEAESLGGVMHRVLSMAPDLAVLPASVRPLVAAALGKEPGDRPTARELLMALVSGDRLDTVRLLAEGGREAAGIAGDLADPALGTLAEDAYRLLGPAERDLVPEVFLRLVTTDARGELTVRPTALSELNGDPQAVERVLEVFSYLLARSGQTVELARPALPHAWPRYRRWIAANREGLAVHGEIRTAAQHWQAAGRRDGDLLHGSRLENALRWAATARRDITLSPAERDFLDGGAALARKRAGRSRLAALSLGGLLVIALAAGGLALHQGGLADERAARIGRQLRAAEGDRLANAVATVRRTDPRLSMLLSAAAWRLSPTPYSRAALTASLAQRETRMFRDPAEGADTLRTMAENGRTLASVGEDEVRLWDLRTERRSGGFRGLGLGGEQPLSIALSASGRTLVATTTTRAVAFDTGSGKRLREVRFTRPVDPEDERVEGKFAGERTVVFSTPAGPTRWNLATGAYGLDRTAGGATFSADGRWRAVEGKGEVLWVTDRRTGARAHLGRLDGAGTQGNWSGGSPVFGTPVMATVDYEGIQLWRTSDSQLMSVLPVQGDLEGPPEGAFDGSVLRYRLTDQVFSADVSGLGAQAGPDVNWAELSQDGRSLATDTPAGGASVGPARGEGATTKVPEAQGAAFGGGGLSAFFSQETVTVVDSGTKHVFDIDRGDIGDGVFSPDGSLLAITAVRGATGFVQVWDWRAKRPLWDADHQGDDHRLAFSPDGGRLAVGARQVTLVDARTGKPVAEPFGGGGLDHRITGLHFSPSGDTLTVMDSRLRLGLWDTATLRSRRTAVTGIDEPHAHSPSENVAAGTTQDGRAALFDVSAGVMLGPLPDPHGGEDPYTRARSMAFTADGSEVLVVNERGVVTAHPVAPAKVLAAVCARAGRTLSEAEWRAHVSAALPYERVCP</sequence>
<evidence type="ECO:0000256" key="3">
    <source>
        <dbReference type="ARBA" id="ARBA00022777"/>
    </source>
</evidence>
<dbReference type="SUPFAM" id="SSF69322">
    <property type="entry name" value="Tricorn protease domain 2"/>
    <property type="match status" value="1"/>
</dbReference>
<dbReference type="Gene3D" id="2.130.10.10">
    <property type="entry name" value="YVTN repeat-like/Quinoprotein amine dehydrogenase"/>
    <property type="match status" value="2"/>
</dbReference>
<evidence type="ECO:0000256" key="5">
    <source>
        <dbReference type="SAM" id="MobiDB-lite"/>
    </source>
</evidence>
<proteinExistence type="predicted"/>
<feature type="region of interest" description="Disordered" evidence="5">
    <location>
        <begin position="809"/>
        <end position="830"/>
    </location>
</feature>
<keyword evidence="1" id="KW-0808">Transferase</keyword>
<comment type="caution">
    <text evidence="7">The sequence shown here is derived from an EMBL/GenBank/DDBJ whole genome shotgun (WGS) entry which is preliminary data.</text>
</comment>
<dbReference type="InterPro" id="IPR008271">
    <property type="entry name" value="Ser/Thr_kinase_AS"/>
</dbReference>
<keyword evidence="8" id="KW-1185">Reference proteome</keyword>
<dbReference type="Pfam" id="PF20703">
    <property type="entry name" value="nSTAND1"/>
    <property type="match status" value="1"/>
</dbReference>
<keyword evidence="2" id="KW-0547">Nucleotide-binding</keyword>
<dbReference type="PROSITE" id="PS50011">
    <property type="entry name" value="PROTEIN_KINASE_DOM"/>
    <property type="match status" value="1"/>
</dbReference>
<dbReference type="PANTHER" id="PTHR43289">
    <property type="entry name" value="MITOGEN-ACTIVATED PROTEIN KINASE KINASE KINASE 20-RELATED"/>
    <property type="match status" value="1"/>
</dbReference>
<dbReference type="EMBL" id="BAAAHQ010000060">
    <property type="protein sequence ID" value="GAA0953698.1"/>
    <property type="molecule type" value="Genomic_DNA"/>
</dbReference>
<evidence type="ECO:0000256" key="4">
    <source>
        <dbReference type="ARBA" id="ARBA00022840"/>
    </source>
</evidence>
<dbReference type="RefSeq" id="WP_343955248.1">
    <property type="nucleotide sequence ID" value="NZ_BAAAHQ010000060.1"/>
</dbReference>
<dbReference type="InterPro" id="IPR049052">
    <property type="entry name" value="nSTAND1"/>
</dbReference>
<gene>
    <name evidence="7" type="ORF">GCM10009560_76790</name>
</gene>
<reference evidence="8" key="1">
    <citation type="journal article" date="2019" name="Int. J. Syst. Evol. Microbiol.">
        <title>The Global Catalogue of Microorganisms (GCM) 10K type strain sequencing project: providing services to taxonomists for standard genome sequencing and annotation.</title>
        <authorList>
            <consortium name="The Broad Institute Genomics Platform"/>
            <consortium name="The Broad Institute Genome Sequencing Center for Infectious Disease"/>
            <person name="Wu L."/>
            <person name="Ma J."/>
        </authorList>
    </citation>
    <scope>NUCLEOTIDE SEQUENCE [LARGE SCALE GENOMIC DNA]</scope>
    <source>
        <strain evidence="8">JCM 11136</strain>
    </source>
</reference>
<dbReference type="Gene3D" id="1.10.510.10">
    <property type="entry name" value="Transferase(Phosphotransferase) domain 1"/>
    <property type="match status" value="1"/>
</dbReference>
<dbReference type="Proteomes" id="UP001501578">
    <property type="component" value="Unassembled WGS sequence"/>
</dbReference>
<dbReference type="InterPro" id="IPR000719">
    <property type="entry name" value="Prot_kinase_dom"/>
</dbReference>
<dbReference type="InterPro" id="IPR015943">
    <property type="entry name" value="WD40/YVTN_repeat-like_dom_sf"/>
</dbReference>
<dbReference type="SMART" id="SM00220">
    <property type="entry name" value="S_TKc"/>
    <property type="match status" value="1"/>
</dbReference>
<evidence type="ECO:0000256" key="2">
    <source>
        <dbReference type="ARBA" id="ARBA00022741"/>
    </source>
</evidence>
<feature type="domain" description="Protein kinase" evidence="6">
    <location>
        <begin position="15"/>
        <end position="257"/>
    </location>
</feature>
<name>A0ABP4BSJ0_9ACTN</name>
<evidence type="ECO:0000313" key="8">
    <source>
        <dbReference type="Proteomes" id="UP001501578"/>
    </source>
</evidence>
<dbReference type="PANTHER" id="PTHR43289:SF34">
    <property type="entry name" value="SERINE_THREONINE-PROTEIN KINASE YBDM-RELATED"/>
    <property type="match status" value="1"/>
</dbReference>
<dbReference type="SUPFAM" id="SSF56112">
    <property type="entry name" value="Protein kinase-like (PK-like)"/>
    <property type="match status" value="1"/>
</dbReference>
<dbReference type="InterPro" id="IPR011048">
    <property type="entry name" value="Haem_d1_sf"/>
</dbReference>
<dbReference type="PROSITE" id="PS00108">
    <property type="entry name" value="PROTEIN_KINASE_ST"/>
    <property type="match status" value="1"/>
</dbReference>